<keyword evidence="2" id="KW-1185">Reference proteome</keyword>
<reference evidence="1 2" key="1">
    <citation type="journal article" date="2009" name="Nature">
        <title>The Sorghum bicolor genome and the diversification of grasses.</title>
        <authorList>
            <person name="Paterson A.H."/>
            <person name="Bowers J.E."/>
            <person name="Bruggmann R."/>
            <person name="Dubchak I."/>
            <person name="Grimwood J."/>
            <person name="Gundlach H."/>
            <person name="Haberer G."/>
            <person name="Hellsten U."/>
            <person name="Mitros T."/>
            <person name="Poliakov A."/>
            <person name="Schmutz J."/>
            <person name="Spannagl M."/>
            <person name="Tang H."/>
            <person name="Wang X."/>
            <person name="Wicker T."/>
            <person name="Bharti A.K."/>
            <person name="Chapman J."/>
            <person name="Feltus F.A."/>
            <person name="Gowik U."/>
            <person name="Grigoriev I.V."/>
            <person name="Lyons E."/>
            <person name="Maher C.A."/>
            <person name="Martis M."/>
            <person name="Narechania A."/>
            <person name="Otillar R.P."/>
            <person name="Penning B.W."/>
            <person name="Salamov A.A."/>
            <person name="Wang Y."/>
            <person name="Zhang L."/>
            <person name="Carpita N.C."/>
            <person name="Freeling M."/>
            <person name="Gingle A.R."/>
            <person name="Hash C.T."/>
            <person name="Keller B."/>
            <person name="Klein P."/>
            <person name="Kresovich S."/>
            <person name="McCann M.C."/>
            <person name="Ming R."/>
            <person name="Peterson D.G."/>
            <person name="Mehboob-ur-Rahman"/>
            <person name="Ware D."/>
            <person name="Westhoff P."/>
            <person name="Mayer K.F."/>
            <person name="Messing J."/>
            <person name="Rokhsar D.S."/>
        </authorList>
    </citation>
    <scope>NUCLEOTIDE SEQUENCE [LARGE SCALE GENOMIC DNA]</scope>
    <source>
        <strain evidence="2">cv. BTx623</strain>
    </source>
</reference>
<dbReference type="InParanoid" id="A0A1Z5R5S8"/>
<protein>
    <submittedName>
        <fullName evidence="1">Uncharacterized protein</fullName>
    </submittedName>
</protein>
<accession>A0A1Z5R5S8</accession>
<dbReference type="EMBL" id="CM000767">
    <property type="protein sequence ID" value="OQU78811.1"/>
    <property type="molecule type" value="Genomic_DNA"/>
</dbReference>
<organism evidence="1 2">
    <name type="scientific">Sorghum bicolor</name>
    <name type="common">Sorghum</name>
    <name type="synonym">Sorghum vulgare</name>
    <dbReference type="NCBI Taxonomy" id="4558"/>
    <lineage>
        <taxon>Eukaryota</taxon>
        <taxon>Viridiplantae</taxon>
        <taxon>Streptophyta</taxon>
        <taxon>Embryophyta</taxon>
        <taxon>Tracheophyta</taxon>
        <taxon>Spermatophyta</taxon>
        <taxon>Magnoliopsida</taxon>
        <taxon>Liliopsida</taxon>
        <taxon>Poales</taxon>
        <taxon>Poaceae</taxon>
        <taxon>PACMAD clade</taxon>
        <taxon>Panicoideae</taxon>
        <taxon>Andropogonodae</taxon>
        <taxon>Andropogoneae</taxon>
        <taxon>Sorghinae</taxon>
        <taxon>Sorghum</taxon>
    </lineage>
</organism>
<reference evidence="2" key="2">
    <citation type="journal article" date="2018" name="Plant J.">
        <title>The Sorghum bicolor reference genome: improved assembly, gene annotations, a transcriptome atlas, and signatures of genome organization.</title>
        <authorList>
            <person name="McCormick R.F."/>
            <person name="Truong S.K."/>
            <person name="Sreedasyam A."/>
            <person name="Jenkins J."/>
            <person name="Shu S."/>
            <person name="Sims D."/>
            <person name="Kennedy M."/>
            <person name="Amirebrahimi M."/>
            <person name="Weers B.D."/>
            <person name="McKinley B."/>
            <person name="Mattison A."/>
            <person name="Morishige D.T."/>
            <person name="Grimwood J."/>
            <person name="Schmutz J."/>
            <person name="Mullet J.E."/>
        </authorList>
    </citation>
    <scope>NUCLEOTIDE SEQUENCE [LARGE SCALE GENOMIC DNA]</scope>
    <source>
        <strain evidence="2">cv. BTx623</strain>
    </source>
</reference>
<sequence length="108" mass="12478">MLQWTCLRLQFLHLNAIQSLSLCTLLWRWVPCGTVISRSESNFSGGVNYMLGLRLFHNGAVPRWQAKQLSNSPGCAQKAASRSPSYVVRHNTIHTVRLVYSFYRTFFW</sequence>
<dbReference type="Proteomes" id="UP000000768">
    <property type="component" value="Chromosome 8"/>
</dbReference>
<evidence type="ECO:0000313" key="1">
    <source>
        <dbReference type="EMBL" id="OQU78811.1"/>
    </source>
</evidence>
<gene>
    <name evidence="1" type="ORF">SORBI_3008G052450</name>
</gene>
<dbReference type="Gramene" id="OQU78811">
    <property type="protein sequence ID" value="OQU78811"/>
    <property type="gene ID" value="SORBI_3008G052450"/>
</dbReference>
<proteinExistence type="predicted"/>
<evidence type="ECO:0000313" key="2">
    <source>
        <dbReference type="Proteomes" id="UP000000768"/>
    </source>
</evidence>
<dbReference type="AlphaFoldDB" id="A0A1Z5R5S8"/>
<name>A0A1Z5R5S8_SORBI</name>